<sequence>MAAVGVGRFIPPGTHSFTLVVGSQTTADQVQAGDGREERQERPGIDMPMSRAIAKRPLLEFKEGWDSILGGLVQKEAG</sequence>
<reference evidence="1" key="2">
    <citation type="submission" date="2021-10" db="EMBL/GenBank/DDBJ databases">
        <authorList>
            <person name="Piombo E."/>
        </authorList>
    </citation>
    <scope>NUCLEOTIDE SEQUENCE</scope>
</reference>
<keyword evidence="2" id="KW-1185">Reference proteome</keyword>
<name>A0ACA9TD73_BIOOC</name>
<gene>
    <name evidence="1" type="ORF">CRV2_00007254</name>
</gene>
<reference evidence="1" key="1">
    <citation type="submission" date="2020-04" db="EMBL/GenBank/DDBJ databases">
        <authorList>
            <person name="Broberg M."/>
        </authorList>
    </citation>
    <scope>NUCLEOTIDE SEQUENCE</scope>
</reference>
<dbReference type="EMBL" id="CADEHS020000003">
    <property type="protein sequence ID" value="CAG9938825.1"/>
    <property type="molecule type" value="Genomic_DNA"/>
</dbReference>
<accession>A0ACA9TD73</accession>
<evidence type="ECO:0000313" key="2">
    <source>
        <dbReference type="Proteomes" id="UP000836387"/>
    </source>
</evidence>
<comment type="caution">
    <text evidence="1">The sequence shown here is derived from an EMBL/GenBank/DDBJ whole genome shotgun (WGS) entry which is preliminary data.</text>
</comment>
<dbReference type="Proteomes" id="UP000836387">
    <property type="component" value="Unassembled WGS sequence"/>
</dbReference>
<proteinExistence type="predicted"/>
<evidence type="ECO:0000313" key="1">
    <source>
        <dbReference type="EMBL" id="CAG9938825.1"/>
    </source>
</evidence>
<organism evidence="1 2">
    <name type="scientific">Clonostachys rosea f. rosea IK726</name>
    <dbReference type="NCBI Taxonomy" id="1349383"/>
    <lineage>
        <taxon>Eukaryota</taxon>
        <taxon>Fungi</taxon>
        <taxon>Dikarya</taxon>
        <taxon>Ascomycota</taxon>
        <taxon>Pezizomycotina</taxon>
        <taxon>Sordariomycetes</taxon>
        <taxon>Hypocreomycetidae</taxon>
        <taxon>Hypocreales</taxon>
        <taxon>Bionectriaceae</taxon>
        <taxon>Clonostachys</taxon>
    </lineage>
</organism>
<protein>
    <submittedName>
        <fullName evidence="1">Uncharacterized protein</fullName>
    </submittedName>
</protein>